<dbReference type="Proteomes" id="UP000441717">
    <property type="component" value="Unassembled WGS sequence"/>
</dbReference>
<dbReference type="RefSeq" id="WP_152945001.1">
    <property type="nucleotide sequence ID" value="NZ_WHYR01000004.1"/>
</dbReference>
<organism evidence="2 3">
    <name type="scientific">Desulfofundulus thermobenzoicus</name>
    <dbReference type="NCBI Taxonomy" id="29376"/>
    <lineage>
        <taxon>Bacteria</taxon>
        <taxon>Bacillati</taxon>
        <taxon>Bacillota</taxon>
        <taxon>Clostridia</taxon>
        <taxon>Eubacteriales</taxon>
        <taxon>Peptococcaceae</taxon>
        <taxon>Desulfofundulus</taxon>
    </lineage>
</organism>
<dbReference type="InterPro" id="IPR005149">
    <property type="entry name" value="Tscrpt_reg_PadR_N"/>
</dbReference>
<dbReference type="Pfam" id="PF03551">
    <property type="entry name" value="PadR"/>
    <property type="match status" value="1"/>
</dbReference>
<evidence type="ECO:0000313" key="2">
    <source>
        <dbReference type="EMBL" id="MQL51076.1"/>
    </source>
</evidence>
<protein>
    <submittedName>
        <fullName evidence="2">PadR family transcriptional regulator</fullName>
    </submittedName>
</protein>
<accession>A0A6N7IM71</accession>
<evidence type="ECO:0000313" key="3">
    <source>
        <dbReference type="Proteomes" id="UP000441717"/>
    </source>
</evidence>
<dbReference type="OrthoDB" id="9808017at2"/>
<dbReference type="EMBL" id="WHYR01000004">
    <property type="protein sequence ID" value="MQL51076.1"/>
    <property type="molecule type" value="Genomic_DNA"/>
</dbReference>
<comment type="caution">
    <text evidence="2">The sequence shown here is derived from an EMBL/GenBank/DDBJ whole genome shotgun (WGS) entry which is preliminary data.</text>
</comment>
<name>A0A6N7IM71_9FIRM</name>
<dbReference type="Gene3D" id="1.10.10.10">
    <property type="entry name" value="Winged helix-like DNA-binding domain superfamily/Winged helix DNA-binding domain"/>
    <property type="match status" value="1"/>
</dbReference>
<dbReference type="InterPro" id="IPR036388">
    <property type="entry name" value="WH-like_DNA-bd_sf"/>
</dbReference>
<dbReference type="PANTHER" id="PTHR33169">
    <property type="entry name" value="PADR-FAMILY TRANSCRIPTIONAL REGULATOR"/>
    <property type="match status" value="1"/>
</dbReference>
<dbReference type="InterPro" id="IPR052509">
    <property type="entry name" value="Metal_resp_DNA-bind_regulator"/>
</dbReference>
<gene>
    <name evidence="2" type="ORF">GFC01_02075</name>
</gene>
<sequence>MCKNGCSCNLPADRLLQPLLLFLLKLQPSHGYELIQRLARLDLLEGETDPTTVYRNLRRMEQEELVSSSWEAAETGPARRQYAITTRGEELLHAWMAAIRRQKEKLDRFIGLYEQSLSR</sequence>
<keyword evidence="3" id="KW-1185">Reference proteome</keyword>
<reference evidence="2 3" key="1">
    <citation type="submission" date="2019-10" db="EMBL/GenBank/DDBJ databases">
        <title>Comparative genomics of sulfur disproportionating microorganisms.</title>
        <authorList>
            <person name="Ward L.M."/>
            <person name="Bertran E."/>
            <person name="Johnston D."/>
        </authorList>
    </citation>
    <scope>NUCLEOTIDE SEQUENCE [LARGE SCALE GENOMIC DNA]</scope>
    <source>
        <strain evidence="2 3">DSM 14055</strain>
    </source>
</reference>
<evidence type="ECO:0000259" key="1">
    <source>
        <dbReference type="Pfam" id="PF03551"/>
    </source>
</evidence>
<dbReference type="SUPFAM" id="SSF46785">
    <property type="entry name" value="Winged helix' DNA-binding domain"/>
    <property type="match status" value="1"/>
</dbReference>
<dbReference type="AlphaFoldDB" id="A0A6N7IM71"/>
<dbReference type="InterPro" id="IPR036390">
    <property type="entry name" value="WH_DNA-bd_sf"/>
</dbReference>
<feature type="domain" description="Transcription regulator PadR N-terminal" evidence="1">
    <location>
        <begin position="20"/>
        <end position="93"/>
    </location>
</feature>
<dbReference type="PANTHER" id="PTHR33169:SF14">
    <property type="entry name" value="TRANSCRIPTIONAL REGULATOR RV3488"/>
    <property type="match status" value="1"/>
</dbReference>
<proteinExistence type="predicted"/>